<feature type="domain" description="Heterokaryon incompatibility" evidence="1">
    <location>
        <begin position="43"/>
        <end position="219"/>
    </location>
</feature>
<accession>G3JSC4</accession>
<dbReference type="PANTHER" id="PTHR24148:SF73">
    <property type="entry name" value="HET DOMAIN PROTEIN (AFU_ORTHOLOGUE AFUA_8G01020)"/>
    <property type="match status" value="1"/>
</dbReference>
<dbReference type="STRING" id="983644.G3JSC4"/>
<sequence>MYYHQLSRENAEIRLMRPLCLAPSGPVSDFEMSNVSLNFLPPYQAISYSWGSPMRAPNITPFAITINGTRRYISSNLQFALEQIHTVSSSDTWLWIDALCINMEDQNERNWQVAQMHNVFASADSVLFCMGPAANDSDYLFDLLRSFGWEAVDVGIYPGHGLFFNDTHEDATFPNLSPQAQRFIRRLVLAEKIYGKRLHDAIDALSRRPHWKRCWIIQELALAKRGIIVCGDNTIELHHFYAIMRALGRVRAWRGNLPPVGDDCYFTPSSAYNAMLGVGGHMMCVGQEMVSMKLSTTLHWFLTHWASTRNAPGLNGPFYLATDPRDVIFALLGAASDRVSLGIHVDYSKTTRDVYTEATVAMFRGNAERVILELASFPKDIGGLPTWVPDWSRIGRLGIQDPISYDSSFYLFQSPKTMTDLTILDGYILQRHGYVCGVVRRALRLFDSSHNTEQQAAALSCALQHDRVACVEDMLEFMNLYAPDVPEDSNETVETRLWRTITTDYRRNTTMSNGSTLLDGYHECCGSLLRRQPIPARDLSALAIAWMQIIPEAGEDESSQGQVDAFVKVAQDRALELTRNRTLFVTEDGRVGLGPYLTQPGDVVTALVGNTVPTLLRPDPAGGAYQYLGQAFVEDMMEGQLDQGEHRYQVFNLV</sequence>
<dbReference type="Pfam" id="PF06985">
    <property type="entry name" value="HET"/>
    <property type="match status" value="1"/>
</dbReference>
<dbReference type="InParanoid" id="G3JSC4"/>
<organism evidence="2 3">
    <name type="scientific">Cordyceps militaris (strain CM01)</name>
    <name type="common">Caterpillar fungus</name>
    <dbReference type="NCBI Taxonomy" id="983644"/>
    <lineage>
        <taxon>Eukaryota</taxon>
        <taxon>Fungi</taxon>
        <taxon>Dikarya</taxon>
        <taxon>Ascomycota</taxon>
        <taxon>Pezizomycotina</taxon>
        <taxon>Sordariomycetes</taxon>
        <taxon>Hypocreomycetidae</taxon>
        <taxon>Hypocreales</taxon>
        <taxon>Cordycipitaceae</taxon>
        <taxon>Cordyceps</taxon>
    </lineage>
</organism>
<dbReference type="OrthoDB" id="2157530at2759"/>
<evidence type="ECO:0000259" key="1">
    <source>
        <dbReference type="Pfam" id="PF06985"/>
    </source>
</evidence>
<dbReference type="AlphaFoldDB" id="G3JSC4"/>
<name>G3JSC4_CORMM</name>
<dbReference type="EMBL" id="JH126405">
    <property type="protein sequence ID" value="EGX88823.1"/>
    <property type="molecule type" value="Genomic_DNA"/>
</dbReference>
<dbReference type="HOGENOM" id="CLU_004184_7_2_1"/>
<dbReference type="KEGG" id="cmt:CCM_08869"/>
<dbReference type="InterPro" id="IPR052895">
    <property type="entry name" value="HetReg/Transcr_Mod"/>
</dbReference>
<evidence type="ECO:0000313" key="2">
    <source>
        <dbReference type="EMBL" id="EGX88823.1"/>
    </source>
</evidence>
<reference evidence="2 3" key="1">
    <citation type="journal article" date="2011" name="Genome Biol.">
        <title>Genome sequence of the insect pathogenic fungus Cordyceps militaris, a valued traditional Chinese medicine.</title>
        <authorList>
            <person name="Zheng P."/>
            <person name="Xia Y."/>
            <person name="Xiao G."/>
            <person name="Xiong C."/>
            <person name="Hu X."/>
            <person name="Zhang S."/>
            <person name="Zheng H."/>
            <person name="Huang Y."/>
            <person name="Zhou Y."/>
            <person name="Wang S."/>
            <person name="Zhao G.P."/>
            <person name="Liu X."/>
            <person name="St Leger R.J."/>
            <person name="Wang C."/>
        </authorList>
    </citation>
    <scope>NUCLEOTIDE SEQUENCE [LARGE SCALE GENOMIC DNA]</scope>
    <source>
        <strain evidence="2 3">CM01</strain>
    </source>
</reference>
<dbReference type="RefSeq" id="XP_006674068.1">
    <property type="nucleotide sequence ID" value="XM_006674005.1"/>
</dbReference>
<proteinExistence type="predicted"/>
<keyword evidence="3" id="KW-1185">Reference proteome</keyword>
<dbReference type="VEuPathDB" id="FungiDB:CCM_08869"/>
<dbReference type="OMA" id="NERNWQV"/>
<protein>
    <submittedName>
        <fullName evidence="2">HET domain protein</fullName>
    </submittedName>
</protein>
<dbReference type="eggNOG" id="ENOG502SIE8">
    <property type="taxonomic scope" value="Eukaryota"/>
</dbReference>
<evidence type="ECO:0000313" key="3">
    <source>
        <dbReference type="Proteomes" id="UP000001610"/>
    </source>
</evidence>
<dbReference type="Proteomes" id="UP000001610">
    <property type="component" value="Unassembled WGS sequence"/>
</dbReference>
<dbReference type="Pfam" id="PF26639">
    <property type="entry name" value="Het-6_barrel"/>
    <property type="match status" value="1"/>
</dbReference>
<dbReference type="PANTHER" id="PTHR24148">
    <property type="entry name" value="ANKYRIN REPEAT DOMAIN-CONTAINING PROTEIN 39 HOMOLOG-RELATED"/>
    <property type="match status" value="1"/>
</dbReference>
<dbReference type="GeneID" id="18170874"/>
<dbReference type="InterPro" id="IPR010730">
    <property type="entry name" value="HET"/>
</dbReference>
<gene>
    <name evidence="2" type="ORF">CCM_08869</name>
</gene>